<dbReference type="Pfam" id="PF08331">
    <property type="entry name" value="QueG_DUF1730"/>
    <property type="match status" value="1"/>
</dbReference>
<dbReference type="InterPro" id="IPR004453">
    <property type="entry name" value="QueG"/>
</dbReference>
<feature type="domain" description="4Fe-4S ferredoxin-type" evidence="6">
    <location>
        <begin position="176"/>
        <end position="205"/>
    </location>
</feature>
<name>A0A381TGG2_9ZZZZ</name>
<dbReference type="Gene3D" id="3.30.70.20">
    <property type="match status" value="1"/>
</dbReference>
<gene>
    <name evidence="7" type="ORF">METZ01_LOCUS65877</name>
</gene>
<keyword evidence="4" id="KW-0671">Queuosine biosynthesis</keyword>
<sequence>VKISSESIKKKAQELGFQKVGIARADPTPKEKNDLETWLDQGRHATMGWMEKRKDERGNIHTYFPEAKSIISVGMNYHVGKGQNDINSNLKLSTYAWGDDYHDVLKKRIFQLLKWIKESQTEIKGIVCVDTSPVMDKVWAQRAGLGWIGKHTNLISRDQGSWLFLGELILNMELEYDAPFVEDLCGSCTACIDACPTQALEEYRINAGKCISYLTIEHRGELPEAENDLHGWIYGCDICQEVCPWNQKFARESDRSEFQPRQEILDRTKEDWKKLTEKKFREIFKGSAVKRTKFAGLKRNIKSNL</sequence>
<evidence type="ECO:0000256" key="3">
    <source>
        <dbReference type="ARBA" id="ARBA00022694"/>
    </source>
</evidence>
<dbReference type="PANTHER" id="PTHR30002:SF4">
    <property type="entry name" value="EPOXYQUEUOSINE REDUCTASE"/>
    <property type="match status" value="1"/>
</dbReference>
<proteinExistence type="predicted"/>
<feature type="non-terminal residue" evidence="7">
    <location>
        <position position="1"/>
    </location>
</feature>
<keyword evidence="1" id="KW-0004">4Fe-4S</keyword>
<evidence type="ECO:0000256" key="4">
    <source>
        <dbReference type="ARBA" id="ARBA00022785"/>
    </source>
</evidence>
<dbReference type="GO" id="GO:0008616">
    <property type="term" value="P:tRNA queuosine(34) biosynthetic process"/>
    <property type="evidence" value="ECO:0007669"/>
    <property type="project" value="UniProtKB-KW"/>
</dbReference>
<evidence type="ECO:0000256" key="2">
    <source>
        <dbReference type="ARBA" id="ARBA00022490"/>
    </source>
</evidence>
<keyword evidence="5" id="KW-0560">Oxidoreductase</keyword>
<dbReference type="InterPro" id="IPR013542">
    <property type="entry name" value="QueG_DUF1730"/>
</dbReference>
<keyword evidence="1" id="KW-0411">Iron-sulfur</keyword>
<accession>A0A381TGG2</accession>
<protein>
    <recommendedName>
        <fullName evidence="6">4Fe-4S ferredoxin-type domain-containing protein</fullName>
    </recommendedName>
</protein>
<dbReference type="PROSITE" id="PS00198">
    <property type="entry name" value="4FE4S_FER_1"/>
    <property type="match status" value="1"/>
</dbReference>
<keyword evidence="1" id="KW-0408">Iron</keyword>
<evidence type="ECO:0000256" key="5">
    <source>
        <dbReference type="ARBA" id="ARBA00023002"/>
    </source>
</evidence>
<evidence type="ECO:0000256" key="1">
    <source>
        <dbReference type="ARBA" id="ARBA00022485"/>
    </source>
</evidence>
<dbReference type="PANTHER" id="PTHR30002">
    <property type="entry name" value="EPOXYQUEUOSINE REDUCTASE"/>
    <property type="match status" value="1"/>
</dbReference>
<dbReference type="Pfam" id="PF13484">
    <property type="entry name" value="Fer4_16"/>
    <property type="match status" value="1"/>
</dbReference>
<dbReference type="EMBL" id="UINC01004260">
    <property type="protein sequence ID" value="SVA13023.1"/>
    <property type="molecule type" value="Genomic_DNA"/>
</dbReference>
<dbReference type="AlphaFoldDB" id="A0A381TGG2"/>
<dbReference type="GO" id="GO:0052693">
    <property type="term" value="F:epoxyqueuosine reductase activity"/>
    <property type="evidence" value="ECO:0007669"/>
    <property type="project" value="TreeGrafter"/>
</dbReference>
<dbReference type="GO" id="GO:0051539">
    <property type="term" value="F:4 iron, 4 sulfur cluster binding"/>
    <property type="evidence" value="ECO:0007669"/>
    <property type="project" value="UniProtKB-KW"/>
</dbReference>
<evidence type="ECO:0000313" key="7">
    <source>
        <dbReference type="EMBL" id="SVA13023.1"/>
    </source>
</evidence>
<keyword evidence="2" id="KW-0963">Cytoplasm</keyword>
<reference evidence="7" key="1">
    <citation type="submission" date="2018-05" db="EMBL/GenBank/DDBJ databases">
        <authorList>
            <person name="Lanie J.A."/>
            <person name="Ng W.-L."/>
            <person name="Kazmierczak K.M."/>
            <person name="Andrzejewski T.M."/>
            <person name="Davidsen T.M."/>
            <person name="Wayne K.J."/>
            <person name="Tettelin H."/>
            <person name="Glass J.I."/>
            <person name="Rusch D."/>
            <person name="Podicherti R."/>
            <person name="Tsui H.-C.T."/>
            <person name="Winkler M.E."/>
        </authorList>
    </citation>
    <scope>NUCLEOTIDE SEQUENCE</scope>
</reference>
<evidence type="ECO:0000259" key="6">
    <source>
        <dbReference type="PROSITE" id="PS51379"/>
    </source>
</evidence>
<dbReference type="InterPro" id="IPR017900">
    <property type="entry name" value="4Fe4S_Fe_S_CS"/>
</dbReference>
<keyword evidence="1" id="KW-0479">Metal-binding</keyword>
<dbReference type="InterPro" id="IPR017896">
    <property type="entry name" value="4Fe4S_Fe-S-bd"/>
</dbReference>
<dbReference type="NCBIfam" id="TIGR00276">
    <property type="entry name" value="tRNA epoxyqueuosine(34) reductase QueG"/>
    <property type="match status" value="1"/>
</dbReference>
<organism evidence="7">
    <name type="scientific">marine metagenome</name>
    <dbReference type="NCBI Taxonomy" id="408172"/>
    <lineage>
        <taxon>unclassified sequences</taxon>
        <taxon>metagenomes</taxon>
        <taxon>ecological metagenomes</taxon>
    </lineage>
</organism>
<dbReference type="SUPFAM" id="SSF46548">
    <property type="entry name" value="alpha-helical ferredoxin"/>
    <property type="match status" value="1"/>
</dbReference>
<dbReference type="PROSITE" id="PS51379">
    <property type="entry name" value="4FE4S_FER_2"/>
    <property type="match status" value="1"/>
</dbReference>
<keyword evidence="3" id="KW-0819">tRNA processing</keyword>